<comment type="caution">
    <text evidence="1">The sequence shown here is derived from an EMBL/GenBank/DDBJ whole genome shotgun (WGS) entry which is preliminary data.</text>
</comment>
<organism evidence="1 2">
    <name type="scientific">Pseudomonas lutea</name>
    <dbReference type="NCBI Taxonomy" id="243924"/>
    <lineage>
        <taxon>Bacteria</taxon>
        <taxon>Pseudomonadati</taxon>
        <taxon>Pseudomonadota</taxon>
        <taxon>Gammaproteobacteria</taxon>
        <taxon>Pseudomonadales</taxon>
        <taxon>Pseudomonadaceae</taxon>
        <taxon>Pseudomonas</taxon>
    </lineage>
</organism>
<name>A0A9X8M9H8_9PSED</name>
<protein>
    <submittedName>
        <fullName evidence="1">Uncharacterized protein</fullName>
    </submittedName>
</protein>
<dbReference type="AlphaFoldDB" id="A0A9X8M9H8"/>
<accession>A0A9X8M9H8</accession>
<dbReference type="EMBL" id="FOEV01000002">
    <property type="protein sequence ID" value="SEP79743.1"/>
    <property type="molecule type" value="Genomic_DNA"/>
</dbReference>
<sequence>MSLRLDALLSHPSDPDFQRTADRLIWLLKNEPPGC</sequence>
<dbReference type="Proteomes" id="UP000183210">
    <property type="component" value="Unassembled WGS sequence"/>
</dbReference>
<evidence type="ECO:0000313" key="2">
    <source>
        <dbReference type="Proteomes" id="UP000183210"/>
    </source>
</evidence>
<proteinExistence type="predicted"/>
<evidence type="ECO:0000313" key="1">
    <source>
        <dbReference type="EMBL" id="SEP79743.1"/>
    </source>
</evidence>
<gene>
    <name evidence="1" type="ORF">SAMN05216409_102180</name>
</gene>
<reference evidence="1 2" key="1">
    <citation type="submission" date="2016-10" db="EMBL/GenBank/DDBJ databases">
        <authorList>
            <person name="Varghese N."/>
            <person name="Submissions S."/>
        </authorList>
    </citation>
    <scope>NUCLEOTIDE SEQUENCE [LARGE SCALE GENOMIC DNA]</scope>
    <source>
        <strain evidence="1 2">LMG 21974</strain>
    </source>
</reference>